<dbReference type="EMBL" id="DLUG01000044">
    <property type="protein sequence ID" value="DAB37086.1"/>
    <property type="molecule type" value="Genomic_DNA"/>
</dbReference>
<keyword evidence="1" id="KW-1133">Transmembrane helix</keyword>
<keyword evidence="1" id="KW-0812">Transmembrane</keyword>
<accession>A0A2D3WFN9</accession>
<name>A0A2D3WFN9_9BACT</name>
<comment type="caution">
    <text evidence="2">The sequence shown here is derived from an EMBL/GenBank/DDBJ whole genome shotgun (WGS) entry which is preliminary data.</text>
</comment>
<dbReference type="AlphaFoldDB" id="A0A2D3WFN9"/>
<evidence type="ECO:0008006" key="4">
    <source>
        <dbReference type="Google" id="ProtNLM"/>
    </source>
</evidence>
<feature type="transmembrane region" description="Helical" evidence="1">
    <location>
        <begin position="264"/>
        <end position="282"/>
    </location>
</feature>
<evidence type="ECO:0000256" key="1">
    <source>
        <dbReference type="SAM" id="Phobius"/>
    </source>
</evidence>
<reference evidence="2 3" key="1">
    <citation type="journal article" date="2017" name="Front. Microbiol.">
        <title>Comparative Genomic Analysis of the Class Epsilonproteobacteria and Proposed Reclassification to Epsilonbacteraeota (phyl. nov.).</title>
        <authorList>
            <person name="Waite D.W."/>
            <person name="Vanwonterghem I."/>
            <person name="Rinke C."/>
            <person name="Parks D.H."/>
            <person name="Zhang Y."/>
            <person name="Takai K."/>
            <person name="Sievert S.M."/>
            <person name="Simon J."/>
            <person name="Campbell B.J."/>
            <person name="Hanson T.E."/>
            <person name="Woyke T."/>
            <person name="Klotz M.G."/>
            <person name="Hugenholtz P."/>
        </authorList>
    </citation>
    <scope>NUCLEOTIDE SEQUENCE [LARGE SCALE GENOMIC DNA]</scope>
    <source>
        <strain evidence="2">UBA11420</strain>
    </source>
</reference>
<evidence type="ECO:0000313" key="3">
    <source>
        <dbReference type="Proteomes" id="UP000231638"/>
    </source>
</evidence>
<sequence>MTKLIRSFLLPFILLAILFQSLYAEEGVFAETSSRSKSLFVSLESSPQKVYIGQVFSVKVKAIVAKSKVDALSNTFSEGSNVVVLNPQATWESAGSNTYYATFLFKVTSKNASMPRLSVSLIQNQEALESEIIGLSLPSVVQLKSDPLFCNVIAQSFNVNKYKTTTFDAKNVIVVLEIETSGANLQDFKLGGIAKSGIDSYSQTANGEKIYYYAIIPNYQREFEFTYFDLPSNKFQKITLPVIIESDEVSTQLGLNPKESIFEFYKTIAYGVFAFVFFVILLKKRRWYYLLPVLIFTALFFLDKNPLNKVKLKANSALMILPTERSTVFFTNDKMLDVERLGDRDNYIKILLPDGKIGWTQRENITQN</sequence>
<protein>
    <recommendedName>
        <fullName evidence="4">Periplasmic protein</fullName>
    </recommendedName>
</protein>
<organism evidence="2 3">
    <name type="scientific">Sulfurospirillum cavolei</name>
    <dbReference type="NCBI Taxonomy" id="366522"/>
    <lineage>
        <taxon>Bacteria</taxon>
        <taxon>Pseudomonadati</taxon>
        <taxon>Campylobacterota</taxon>
        <taxon>Epsilonproteobacteria</taxon>
        <taxon>Campylobacterales</taxon>
        <taxon>Sulfurospirillaceae</taxon>
        <taxon>Sulfurospirillum</taxon>
    </lineage>
</organism>
<proteinExistence type="predicted"/>
<keyword evidence="1" id="KW-0472">Membrane</keyword>
<feature type="transmembrane region" description="Helical" evidence="1">
    <location>
        <begin position="287"/>
        <end position="302"/>
    </location>
</feature>
<dbReference type="Proteomes" id="UP000231638">
    <property type="component" value="Unassembled WGS sequence"/>
</dbReference>
<dbReference type="STRING" id="366522.GCA_001548055_01061"/>
<evidence type="ECO:0000313" key="2">
    <source>
        <dbReference type="EMBL" id="DAB37086.1"/>
    </source>
</evidence>
<gene>
    <name evidence="2" type="ORF">CFH80_01390</name>
</gene>